<dbReference type="NCBIfam" id="TIGR00254">
    <property type="entry name" value="GGDEF"/>
    <property type="match status" value="1"/>
</dbReference>
<proteinExistence type="predicted"/>
<feature type="domain" description="GGDEF" evidence="2">
    <location>
        <begin position="58"/>
        <end position="193"/>
    </location>
</feature>
<gene>
    <name evidence="3" type="ORF">JW592_25680</name>
</gene>
<evidence type="ECO:0000256" key="1">
    <source>
        <dbReference type="SAM" id="MobiDB-lite"/>
    </source>
</evidence>
<dbReference type="InterPro" id="IPR000160">
    <property type="entry name" value="GGDEF_dom"/>
</dbReference>
<dbReference type="SMART" id="SM00267">
    <property type="entry name" value="GGDEF"/>
    <property type="match status" value="1"/>
</dbReference>
<organism evidence="3 4">
    <name type="scientific">Streptomyces spirodelae</name>
    <dbReference type="NCBI Taxonomy" id="2812904"/>
    <lineage>
        <taxon>Bacteria</taxon>
        <taxon>Bacillati</taxon>
        <taxon>Actinomycetota</taxon>
        <taxon>Actinomycetes</taxon>
        <taxon>Kitasatosporales</taxon>
        <taxon>Streptomycetaceae</taxon>
        <taxon>Streptomyces</taxon>
    </lineage>
</organism>
<dbReference type="EMBL" id="JAFFZN010000027">
    <property type="protein sequence ID" value="MBO8188833.1"/>
    <property type="molecule type" value="Genomic_DNA"/>
</dbReference>
<dbReference type="InterPro" id="IPR043128">
    <property type="entry name" value="Rev_trsase/Diguanyl_cyclase"/>
</dbReference>
<dbReference type="InterPro" id="IPR029787">
    <property type="entry name" value="Nucleotide_cyclase"/>
</dbReference>
<feature type="compositionally biased region" description="Polar residues" evidence="1">
    <location>
        <begin position="217"/>
        <end position="233"/>
    </location>
</feature>
<dbReference type="Proteomes" id="UP001518976">
    <property type="component" value="Unassembled WGS sequence"/>
</dbReference>
<protein>
    <submittedName>
        <fullName evidence="3">GGDEF domain-containing protein</fullName>
    </submittedName>
</protein>
<evidence type="ECO:0000259" key="2">
    <source>
        <dbReference type="PROSITE" id="PS50887"/>
    </source>
</evidence>
<comment type="caution">
    <text evidence="3">The sequence shown here is derived from an EMBL/GenBank/DDBJ whole genome shotgun (WGS) entry which is preliminary data.</text>
</comment>
<keyword evidence="4" id="KW-1185">Reference proteome</keyword>
<evidence type="ECO:0000313" key="3">
    <source>
        <dbReference type="EMBL" id="MBO8188833.1"/>
    </source>
</evidence>
<dbReference type="InterPro" id="IPR052155">
    <property type="entry name" value="Biofilm_reg_signaling"/>
</dbReference>
<evidence type="ECO:0000313" key="4">
    <source>
        <dbReference type="Proteomes" id="UP001518976"/>
    </source>
</evidence>
<name>A0ABS3X0C7_9ACTN</name>
<dbReference type="SUPFAM" id="SSF55073">
    <property type="entry name" value="Nucleotide cyclase"/>
    <property type="match status" value="1"/>
</dbReference>
<dbReference type="Gene3D" id="3.30.70.270">
    <property type="match status" value="1"/>
</dbReference>
<dbReference type="PANTHER" id="PTHR44757">
    <property type="entry name" value="DIGUANYLATE CYCLASE DGCP"/>
    <property type="match status" value="1"/>
</dbReference>
<dbReference type="Pfam" id="PF00990">
    <property type="entry name" value="GGDEF"/>
    <property type="match status" value="1"/>
</dbReference>
<dbReference type="CDD" id="cd01949">
    <property type="entry name" value="GGDEF"/>
    <property type="match status" value="1"/>
</dbReference>
<sequence length="233" mass="24450">MSALISAASAALPLSGWGLHTLWMRRQLAAANKDPLTGLLRRDAFEQQAARMLANHVRPCAVVMVDLDGFKAVNDTWGHAAGDEAIRTAGKVLARAVGGGCSGLVARLGGDEFAAAVPMSGPSTLTSLLEGLNRELRAPLTFEGHELRLGASLGAVLHEPPALADLSRLLRLADEAMYKIKRHGGGWLLSNNDCAQYATVNGRRAGRRGTLPVGEQTRATAHTLGSASETGGE</sequence>
<dbReference type="RefSeq" id="WP_209267600.1">
    <property type="nucleotide sequence ID" value="NZ_JAFFZN010000027.1"/>
</dbReference>
<reference evidence="3 4" key="1">
    <citation type="submission" date="2021-02" db="EMBL/GenBank/DDBJ databases">
        <title>Streptomyces spirodelae sp. nov., isolated from duckweed.</title>
        <authorList>
            <person name="Saimee Y."/>
            <person name="Duangmal K."/>
        </authorList>
    </citation>
    <scope>NUCLEOTIDE SEQUENCE [LARGE SCALE GENOMIC DNA]</scope>
    <source>
        <strain evidence="3 4">DW4-2</strain>
    </source>
</reference>
<dbReference type="PROSITE" id="PS50887">
    <property type="entry name" value="GGDEF"/>
    <property type="match status" value="1"/>
</dbReference>
<accession>A0ABS3X0C7</accession>
<dbReference type="PANTHER" id="PTHR44757:SF2">
    <property type="entry name" value="BIOFILM ARCHITECTURE MAINTENANCE PROTEIN MBAA"/>
    <property type="match status" value="1"/>
</dbReference>
<feature type="region of interest" description="Disordered" evidence="1">
    <location>
        <begin position="206"/>
        <end position="233"/>
    </location>
</feature>